<accession>A0AAN8KDH1</accession>
<feature type="region of interest" description="Disordered" evidence="1">
    <location>
        <begin position="74"/>
        <end position="108"/>
    </location>
</feature>
<dbReference type="PANTHER" id="PTHR15387">
    <property type="entry name" value="PROTEIN PHOSPHATASE 1 REGULATORY SUBUNIT 17"/>
    <property type="match status" value="1"/>
</dbReference>
<gene>
    <name evidence="2" type="ORF">J4Q44_G00364450</name>
</gene>
<dbReference type="InterPro" id="IPR033242">
    <property type="entry name" value="PPP1R17"/>
</dbReference>
<reference evidence="2 3" key="1">
    <citation type="submission" date="2021-04" db="EMBL/GenBank/DDBJ databases">
        <authorList>
            <person name="De Guttry C."/>
            <person name="Zahm M."/>
            <person name="Klopp C."/>
            <person name="Cabau C."/>
            <person name="Louis A."/>
            <person name="Berthelot C."/>
            <person name="Parey E."/>
            <person name="Roest Crollius H."/>
            <person name="Montfort J."/>
            <person name="Robinson-Rechavi M."/>
            <person name="Bucao C."/>
            <person name="Bouchez O."/>
            <person name="Gislard M."/>
            <person name="Lluch J."/>
            <person name="Milhes M."/>
            <person name="Lampietro C."/>
            <person name="Lopez Roques C."/>
            <person name="Donnadieu C."/>
            <person name="Braasch I."/>
            <person name="Desvignes T."/>
            <person name="Postlethwait J."/>
            <person name="Bobe J."/>
            <person name="Wedekind C."/>
            <person name="Guiguen Y."/>
        </authorList>
    </citation>
    <scope>NUCLEOTIDE SEQUENCE [LARGE SCALE GENOMIC DNA]</scope>
    <source>
        <strain evidence="2">Cs_M1</strain>
        <tissue evidence="2">Blood</tissue>
    </source>
</reference>
<evidence type="ECO:0000313" key="3">
    <source>
        <dbReference type="Proteomes" id="UP001356427"/>
    </source>
</evidence>
<dbReference type="Proteomes" id="UP001356427">
    <property type="component" value="Unassembled WGS sequence"/>
</dbReference>
<protein>
    <recommendedName>
        <fullName evidence="4">Protein phosphatase 1 regulatory subunit 17</fullName>
    </recommendedName>
</protein>
<feature type="compositionally biased region" description="Basic and acidic residues" evidence="1">
    <location>
        <begin position="74"/>
        <end position="91"/>
    </location>
</feature>
<evidence type="ECO:0000256" key="1">
    <source>
        <dbReference type="SAM" id="MobiDB-lite"/>
    </source>
</evidence>
<organism evidence="2 3">
    <name type="scientific">Coregonus suidteri</name>
    <dbReference type="NCBI Taxonomy" id="861788"/>
    <lineage>
        <taxon>Eukaryota</taxon>
        <taxon>Metazoa</taxon>
        <taxon>Chordata</taxon>
        <taxon>Craniata</taxon>
        <taxon>Vertebrata</taxon>
        <taxon>Euteleostomi</taxon>
        <taxon>Actinopterygii</taxon>
        <taxon>Neopterygii</taxon>
        <taxon>Teleostei</taxon>
        <taxon>Protacanthopterygii</taxon>
        <taxon>Salmoniformes</taxon>
        <taxon>Salmonidae</taxon>
        <taxon>Coregoninae</taxon>
        <taxon>Coregonus</taxon>
    </lineage>
</organism>
<dbReference type="AlphaFoldDB" id="A0AAN8KDH1"/>
<sequence>MVMMLLLRDLEKEEKREREEEEKMSTGCGCVRSPLETAEHRLTGGHEHHYQIVEPVRTLLEEGTGMTRAVQGKHCPEAVHPEEQPDEQELKKPRRKDTPVLSTPPLIPGLRLVKGEKRMIHMEDDEKDGKN</sequence>
<dbReference type="EMBL" id="JAGTTL010000037">
    <property type="protein sequence ID" value="KAK6292944.1"/>
    <property type="molecule type" value="Genomic_DNA"/>
</dbReference>
<keyword evidence="3" id="KW-1185">Reference proteome</keyword>
<evidence type="ECO:0000313" key="2">
    <source>
        <dbReference type="EMBL" id="KAK6292944.1"/>
    </source>
</evidence>
<name>A0AAN8KDH1_9TELE</name>
<feature type="region of interest" description="Disordered" evidence="1">
    <location>
        <begin position="1"/>
        <end position="30"/>
    </location>
</feature>
<dbReference type="PANTHER" id="PTHR15387:SF0">
    <property type="entry name" value="PROTEIN PHOSPHATASE 1 REGULATORY SUBUNIT 17"/>
    <property type="match status" value="1"/>
</dbReference>
<dbReference type="GO" id="GO:0004865">
    <property type="term" value="F:protein serine/threonine phosphatase inhibitor activity"/>
    <property type="evidence" value="ECO:0007669"/>
    <property type="project" value="TreeGrafter"/>
</dbReference>
<feature type="compositionally biased region" description="Basic and acidic residues" evidence="1">
    <location>
        <begin position="8"/>
        <end position="24"/>
    </location>
</feature>
<proteinExistence type="predicted"/>
<comment type="caution">
    <text evidence="2">The sequence shown here is derived from an EMBL/GenBank/DDBJ whole genome shotgun (WGS) entry which is preliminary data.</text>
</comment>
<evidence type="ECO:0008006" key="4">
    <source>
        <dbReference type="Google" id="ProtNLM"/>
    </source>
</evidence>